<evidence type="ECO:0000313" key="4">
    <source>
        <dbReference type="EMBL" id="OGK54579.1"/>
    </source>
</evidence>
<evidence type="ECO:0000256" key="2">
    <source>
        <dbReference type="SAM" id="Phobius"/>
    </source>
</evidence>
<name>A0A1F7JG39_9BACT</name>
<sequence length="652" mass="65778">MKNKQLLAKLISIFLSFNLISFNALPTLIFAADMPNSDTLKQQIIDKASTKTDTINADTSKATGAVPTQPPATNSNTTNTGDNVNNTTSTNNDQTTQVNNTTDTTVNQDINAEANTGDNTTDGNISIYGTGAGVIDSGDATINATGVVKAGNNETTIIGSGNGGSAGSNVVNTGNSLTTSTNANNSTTTMVNSGNTTVINQNSNLYANTGGNRSRGNIAIGGGPAGAVYTGNATVNSNFLVTANGNVTLIGGTGGNGPGNGASIILANSGNRGYFFTRANTTHFILVNNSNRALVSQTCGYPVAPTTNMVDASSCAAITGGNNSSANIAFGGDAGRITTGNATVNVTMVADVNNNSTTINGAGSGSSANSDVLNTGNDVNIDTTSNNTSNTTVNNRNSATINQRVNAKAITGKNIANGNISFGGCAGCITTGDATVNVTLVADVNNNKTLIDNGSLNGNVGGSNSQVVNTGDDVKISTETNNNTQITSNSTNFLDLAQNVFGRVITGFVKAIGNIGRSAGIIVTGDAELNVNQKVTGNNNETVIIDPVQIGGAETANPTPTPQQEVARGGTTDPVVTNNSTTPSNPSPSNSSTNSTISSSSVGSVSDGDILGAATAILPASGPELLLWILAIALSSLILGNYLRNYKAEKSS</sequence>
<evidence type="ECO:0000256" key="1">
    <source>
        <dbReference type="SAM" id="MobiDB-lite"/>
    </source>
</evidence>
<keyword evidence="3" id="KW-0732">Signal</keyword>
<evidence type="ECO:0000256" key="3">
    <source>
        <dbReference type="SAM" id="SignalP"/>
    </source>
</evidence>
<dbReference type="AlphaFoldDB" id="A0A1F7JG39"/>
<proteinExistence type="predicted"/>
<keyword evidence="2" id="KW-1133">Transmembrane helix</keyword>
<organism evidence="4 5">
    <name type="scientific">Candidatus Roizmanbacteria bacterium RIFCSPLOWO2_02_FULL_36_11</name>
    <dbReference type="NCBI Taxonomy" id="1802071"/>
    <lineage>
        <taxon>Bacteria</taxon>
        <taxon>Candidatus Roizmaniibacteriota</taxon>
    </lineage>
</organism>
<feature type="compositionally biased region" description="Low complexity" evidence="1">
    <location>
        <begin position="574"/>
        <end position="601"/>
    </location>
</feature>
<gene>
    <name evidence="4" type="ORF">A3H78_01695</name>
</gene>
<feature type="chain" id="PRO_5009529453" evidence="3">
    <location>
        <begin position="32"/>
        <end position="652"/>
    </location>
</feature>
<feature type="signal peptide" evidence="3">
    <location>
        <begin position="1"/>
        <end position="31"/>
    </location>
</feature>
<feature type="region of interest" description="Disordered" evidence="1">
    <location>
        <begin position="552"/>
        <end position="601"/>
    </location>
</feature>
<reference evidence="4 5" key="1">
    <citation type="journal article" date="2016" name="Nat. Commun.">
        <title>Thousands of microbial genomes shed light on interconnected biogeochemical processes in an aquifer system.</title>
        <authorList>
            <person name="Anantharaman K."/>
            <person name="Brown C.T."/>
            <person name="Hug L.A."/>
            <person name="Sharon I."/>
            <person name="Castelle C.J."/>
            <person name="Probst A.J."/>
            <person name="Thomas B.C."/>
            <person name="Singh A."/>
            <person name="Wilkins M.J."/>
            <person name="Karaoz U."/>
            <person name="Brodie E.L."/>
            <person name="Williams K.H."/>
            <person name="Hubbard S.S."/>
            <person name="Banfield J.F."/>
        </authorList>
    </citation>
    <scope>NUCLEOTIDE SEQUENCE [LARGE SCALE GENOMIC DNA]</scope>
</reference>
<feature type="transmembrane region" description="Helical" evidence="2">
    <location>
        <begin position="625"/>
        <end position="643"/>
    </location>
</feature>
<evidence type="ECO:0000313" key="5">
    <source>
        <dbReference type="Proteomes" id="UP000177418"/>
    </source>
</evidence>
<feature type="compositionally biased region" description="Low complexity" evidence="1">
    <location>
        <begin position="73"/>
        <end position="101"/>
    </location>
</feature>
<comment type="caution">
    <text evidence="4">The sequence shown here is derived from an EMBL/GenBank/DDBJ whole genome shotgun (WGS) entry which is preliminary data.</text>
</comment>
<keyword evidence="2" id="KW-0472">Membrane</keyword>
<keyword evidence="2" id="KW-0812">Transmembrane</keyword>
<accession>A0A1F7JG39</accession>
<dbReference type="EMBL" id="MGAV01000014">
    <property type="protein sequence ID" value="OGK54579.1"/>
    <property type="molecule type" value="Genomic_DNA"/>
</dbReference>
<protein>
    <submittedName>
        <fullName evidence="4">Uncharacterized protein</fullName>
    </submittedName>
</protein>
<feature type="region of interest" description="Disordered" evidence="1">
    <location>
        <begin position="60"/>
        <end position="101"/>
    </location>
</feature>
<dbReference type="Proteomes" id="UP000177418">
    <property type="component" value="Unassembled WGS sequence"/>
</dbReference>